<gene>
    <name evidence="2" type="ORF">A6X21_05675</name>
</gene>
<evidence type="ECO:0000313" key="3">
    <source>
        <dbReference type="Proteomes" id="UP000094828"/>
    </source>
</evidence>
<dbReference type="Pfam" id="PF05016">
    <property type="entry name" value="ParE_toxin"/>
    <property type="match status" value="1"/>
</dbReference>
<keyword evidence="3" id="KW-1185">Reference proteome</keyword>
<dbReference type="EMBL" id="LYDR01000108">
    <property type="protein sequence ID" value="ODA30520.1"/>
    <property type="molecule type" value="Genomic_DNA"/>
</dbReference>
<protein>
    <recommendedName>
        <fullName evidence="4">Plasmid stabilization system protein</fullName>
    </recommendedName>
</protein>
<proteinExistence type="predicted"/>
<organism evidence="2 3">
    <name type="scientific">Planctopirus hydrillae</name>
    <dbReference type="NCBI Taxonomy" id="1841610"/>
    <lineage>
        <taxon>Bacteria</taxon>
        <taxon>Pseudomonadati</taxon>
        <taxon>Planctomycetota</taxon>
        <taxon>Planctomycetia</taxon>
        <taxon>Planctomycetales</taxon>
        <taxon>Planctomycetaceae</taxon>
        <taxon>Planctopirus</taxon>
    </lineage>
</organism>
<dbReference type="Gene3D" id="3.30.2310.20">
    <property type="entry name" value="RelE-like"/>
    <property type="match status" value="1"/>
</dbReference>
<evidence type="ECO:0000313" key="2">
    <source>
        <dbReference type="EMBL" id="ODA30520.1"/>
    </source>
</evidence>
<reference evidence="2 3" key="1">
    <citation type="submission" date="2016-05" db="EMBL/GenBank/DDBJ databases">
        <title>Genomic and physiological characterization of Planctopirus sp. isolated from fresh water lake.</title>
        <authorList>
            <person name="Subhash Y."/>
            <person name="Ramana C."/>
        </authorList>
    </citation>
    <scope>NUCLEOTIDE SEQUENCE [LARGE SCALE GENOMIC DNA]</scope>
    <source>
        <strain evidence="2 3">JC280</strain>
    </source>
</reference>
<keyword evidence="1" id="KW-1277">Toxin-antitoxin system</keyword>
<dbReference type="AlphaFoldDB" id="A0A1C3EBE9"/>
<name>A0A1C3EBE9_9PLAN</name>
<dbReference type="RefSeq" id="WP_068848315.1">
    <property type="nucleotide sequence ID" value="NZ_LYDR01000108.1"/>
</dbReference>
<dbReference type="OrthoDB" id="286584at2"/>
<sequence length="108" mass="12484">MRFRVRITHKTEADIDATLQWFHSSSALAAGEKWLRKLLNCNATFKANPDRCSVLLESARFSVPIRELLVGNSRFKHQILFQVTGQTVTILRIWHSSRDELTAEELME</sequence>
<comment type="caution">
    <text evidence="2">The sequence shown here is derived from an EMBL/GenBank/DDBJ whole genome shotgun (WGS) entry which is preliminary data.</text>
</comment>
<evidence type="ECO:0000256" key="1">
    <source>
        <dbReference type="ARBA" id="ARBA00022649"/>
    </source>
</evidence>
<dbReference type="Proteomes" id="UP000094828">
    <property type="component" value="Unassembled WGS sequence"/>
</dbReference>
<accession>A0A1C3EBE9</accession>
<evidence type="ECO:0008006" key="4">
    <source>
        <dbReference type="Google" id="ProtNLM"/>
    </source>
</evidence>
<dbReference type="InterPro" id="IPR035093">
    <property type="entry name" value="RelE/ParE_toxin_dom_sf"/>
</dbReference>
<dbReference type="STRING" id="1841610.A6X21_05675"/>
<dbReference type="InterPro" id="IPR007712">
    <property type="entry name" value="RelE/ParE_toxin"/>
</dbReference>